<keyword evidence="2" id="KW-1185">Reference proteome</keyword>
<comment type="caution">
    <text evidence="1">The sequence shown here is derived from an EMBL/GenBank/DDBJ whole genome shotgun (WGS) entry which is preliminary data.</text>
</comment>
<dbReference type="AlphaFoldDB" id="A0A9W9IYH4"/>
<gene>
    <name evidence="1" type="ORF">N7449_011216</name>
</gene>
<sequence length="142" mass="15941">MNHHQLSPVAESLRQQIKDMITDATPKPPKSQYNEPTVFEEDANGNKVYDGILLDGKVSELIKQMNLGEGWGWSLANFMQSRPLINKFSRMWLVPLSENAIITPGVASRETPEVVLREGFYTLIVDQPTLSLDSTVIFIAPK</sequence>
<name>A0A9W9IYH4_9EURO</name>
<protein>
    <submittedName>
        <fullName evidence="1">Uncharacterized protein</fullName>
    </submittedName>
</protein>
<dbReference type="OrthoDB" id="4390692at2759"/>
<evidence type="ECO:0000313" key="1">
    <source>
        <dbReference type="EMBL" id="KAJ5186452.1"/>
    </source>
</evidence>
<dbReference type="EMBL" id="JAPQKQ010000008">
    <property type="protein sequence ID" value="KAJ5186452.1"/>
    <property type="molecule type" value="Genomic_DNA"/>
</dbReference>
<proteinExistence type="predicted"/>
<reference evidence="1" key="1">
    <citation type="submission" date="2022-11" db="EMBL/GenBank/DDBJ databases">
        <authorList>
            <person name="Petersen C."/>
        </authorList>
    </citation>
    <scope>NUCLEOTIDE SEQUENCE</scope>
    <source>
        <strain evidence="1">IBT 20477</strain>
    </source>
</reference>
<dbReference type="Proteomes" id="UP001150942">
    <property type="component" value="Unassembled WGS sequence"/>
</dbReference>
<accession>A0A9W9IYH4</accession>
<organism evidence="1 2">
    <name type="scientific">Penicillium cf. viridicatum</name>
    <dbReference type="NCBI Taxonomy" id="2972119"/>
    <lineage>
        <taxon>Eukaryota</taxon>
        <taxon>Fungi</taxon>
        <taxon>Dikarya</taxon>
        <taxon>Ascomycota</taxon>
        <taxon>Pezizomycotina</taxon>
        <taxon>Eurotiomycetes</taxon>
        <taxon>Eurotiomycetidae</taxon>
        <taxon>Eurotiales</taxon>
        <taxon>Aspergillaceae</taxon>
        <taxon>Penicillium</taxon>
    </lineage>
</organism>
<evidence type="ECO:0000313" key="2">
    <source>
        <dbReference type="Proteomes" id="UP001150942"/>
    </source>
</evidence>
<reference evidence="1" key="2">
    <citation type="journal article" date="2023" name="IMA Fungus">
        <title>Comparative genomic study of the Penicillium genus elucidates a diverse pangenome and 15 lateral gene transfer events.</title>
        <authorList>
            <person name="Petersen C."/>
            <person name="Sorensen T."/>
            <person name="Nielsen M.R."/>
            <person name="Sondergaard T.E."/>
            <person name="Sorensen J.L."/>
            <person name="Fitzpatrick D.A."/>
            <person name="Frisvad J.C."/>
            <person name="Nielsen K.L."/>
        </authorList>
    </citation>
    <scope>NUCLEOTIDE SEQUENCE</scope>
    <source>
        <strain evidence="1">IBT 20477</strain>
    </source>
</reference>